<feature type="transmembrane region" description="Helical" evidence="1">
    <location>
        <begin position="7"/>
        <end position="25"/>
    </location>
</feature>
<comment type="caution">
    <text evidence="2">The sequence shown here is derived from an EMBL/GenBank/DDBJ whole genome shotgun (WGS) entry which is preliminary data.</text>
</comment>
<accession>A0A0A5HZ37</accession>
<proteinExistence type="predicted"/>
<keyword evidence="1" id="KW-0812">Transmembrane</keyword>
<dbReference type="OrthoDB" id="2959394at2"/>
<dbReference type="EMBL" id="AVPG01000001">
    <property type="protein sequence ID" value="KGX88877.1"/>
    <property type="molecule type" value="Genomic_DNA"/>
</dbReference>
<evidence type="ECO:0000313" key="2">
    <source>
        <dbReference type="EMBL" id="KGX88877.1"/>
    </source>
</evidence>
<dbReference type="AlphaFoldDB" id="A0A0A5HZ37"/>
<reference evidence="2 3" key="1">
    <citation type="submission" date="2013-08" db="EMBL/GenBank/DDBJ databases">
        <authorList>
            <person name="Huang J."/>
            <person name="Wang G."/>
        </authorList>
    </citation>
    <scope>NUCLEOTIDE SEQUENCE [LARGE SCALE GENOMIC DNA]</scope>
    <source>
        <strain evidence="2 3">JSM 072002</strain>
    </source>
</reference>
<protein>
    <submittedName>
        <fullName evidence="2">Uncharacterized protein</fullName>
    </submittedName>
</protein>
<dbReference type="Proteomes" id="UP000030401">
    <property type="component" value="Unassembled WGS sequence"/>
</dbReference>
<keyword evidence="3" id="KW-1185">Reference proteome</keyword>
<keyword evidence="1" id="KW-0472">Membrane</keyword>
<evidence type="ECO:0000313" key="3">
    <source>
        <dbReference type="Proteomes" id="UP000030401"/>
    </source>
</evidence>
<name>A0A0A5HZ37_9BACI</name>
<organism evidence="2 3">
    <name type="scientific">Pontibacillus litoralis JSM 072002</name>
    <dbReference type="NCBI Taxonomy" id="1385512"/>
    <lineage>
        <taxon>Bacteria</taxon>
        <taxon>Bacillati</taxon>
        <taxon>Bacillota</taxon>
        <taxon>Bacilli</taxon>
        <taxon>Bacillales</taxon>
        <taxon>Bacillaceae</taxon>
        <taxon>Pontibacillus</taxon>
    </lineage>
</organism>
<gene>
    <name evidence="2" type="ORF">N784_00595</name>
</gene>
<dbReference type="RefSeq" id="WP_036830934.1">
    <property type="nucleotide sequence ID" value="NZ_AVPG01000001.1"/>
</dbReference>
<keyword evidence="1" id="KW-1133">Transmembrane helix</keyword>
<evidence type="ECO:0000256" key="1">
    <source>
        <dbReference type="SAM" id="Phobius"/>
    </source>
</evidence>
<sequence length="295" mass="34094">MSKKQLMYIVIGVLVTLIGSTYVGWKQDNTTAVKYFPIDTDRNFEETSTSLTLLSESDQDEYTIQWSATSSLAEPIYLRQDVSLLYEDGRLHGILSKWEENGQNISQKKDVHGEDSSHYQAVTFHHGEVHYPDDKIKSIQNMSEAELYVIDSPLTPLESFVTPGNATQQEWKETLDHATEQQLMYEWNQLINHFQIPKNKYEAIPLTSLPAYETKPLPSLTNEQTQQVIGQLWEGLYKNYILDFLSFQNSNQKAIKSYVPLLLADREGKHLLVLYENSRGEKEKLIQRYPDFSMD</sequence>
<dbReference type="eggNOG" id="ENOG502Z898">
    <property type="taxonomic scope" value="Bacteria"/>
</dbReference>
<dbReference type="STRING" id="1385512.N784_00595"/>